<dbReference type="SMART" id="SM00233">
    <property type="entry name" value="PH"/>
    <property type="match status" value="1"/>
</dbReference>
<keyword evidence="17" id="KW-1185">Reference proteome</keyword>
<dbReference type="PROSITE" id="PS50081">
    <property type="entry name" value="ZF_DAG_PE_2"/>
    <property type="match status" value="1"/>
</dbReference>
<feature type="region of interest" description="Disordered" evidence="11">
    <location>
        <begin position="1657"/>
        <end position="1746"/>
    </location>
</feature>
<keyword evidence="4" id="KW-0963">Cytoplasm</keyword>
<feature type="region of interest" description="Disordered" evidence="11">
    <location>
        <begin position="216"/>
        <end position="293"/>
    </location>
</feature>
<feature type="region of interest" description="Disordered" evidence="11">
    <location>
        <begin position="347"/>
        <end position="452"/>
    </location>
</feature>
<feature type="compositionally biased region" description="Low complexity" evidence="11">
    <location>
        <begin position="1846"/>
        <end position="1858"/>
    </location>
</feature>
<dbReference type="PROSITE" id="PS50010">
    <property type="entry name" value="DH_2"/>
    <property type="match status" value="1"/>
</dbReference>
<dbReference type="Proteomes" id="UP001642540">
    <property type="component" value="Unassembled WGS sequence"/>
</dbReference>
<feature type="domain" description="PDZ" evidence="15">
    <location>
        <begin position="10"/>
        <end position="87"/>
    </location>
</feature>
<comment type="caution">
    <text evidence="16">The sequence shown here is derived from an EMBL/GenBank/DDBJ whole genome shotgun (WGS) entry which is preliminary data.</text>
</comment>
<evidence type="ECO:0000256" key="5">
    <source>
        <dbReference type="ARBA" id="ARBA00022553"/>
    </source>
</evidence>
<feature type="compositionally biased region" description="Basic and acidic residues" evidence="11">
    <location>
        <begin position="971"/>
        <end position="987"/>
    </location>
</feature>
<feature type="region of interest" description="Disordered" evidence="11">
    <location>
        <begin position="1383"/>
        <end position="1509"/>
    </location>
</feature>
<feature type="compositionally biased region" description="Polar residues" evidence="11">
    <location>
        <begin position="1832"/>
        <end position="1845"/>
    </location>
</feature>
<feature type="compositionally biased region" description="Basic and acidic residues" evidence="11">
    <location>
        <begin position="1383"/>
        <end position="1394"/>
    </location>
</feature>
<dbReference type="InterPro" id="IPR000219">
    <property type="entry name" value="DH_dom"/>
</dbReference>
<feature type="region of interest" description="Disordered" evidence="11">
    <location>
        <begin position="1817"/>
        <end position="1930"/>
    </location>
</feature>
<name>A0ABP1PWP2_9HEXA</name>
<dbReference type="Pfam" id="PF09128">
    <property type="entry name" value="RGS-like"/>
    <property type="match status" value="1"/>
</dbReference>
<dbReference type="SMART" id="SM00325">
    <property type="entry name" value="RhoGEF"/>
    <property type="match status" value="1"/>
</dbReference>
<feature type="compositionally biased region" description="Low complexity" evidence="11">
    <location>
        <begin position="1450"/>
        <end position="1461"/>
    </location>
</feature>
<evidence type="ECO:0000259" key="14">
    <source>
        <dbReference type="PROSITE" id="PS50081"/>
    </source>
</evidence>
<keyword evidence="3" id="KW-0343">GTPase activation</keyword>
<keyword evidence="9" id="KW-0175">Coiled coil</keyword>
<evidence type="ECO:0008006" key="18">
    <source>
        <dbReference type="Google" id="ProtNLM"/>
    </source>
</evidence>
<dbReference type="PROSITE" id="PS50106">
    <property type="entry name" value="PDZ"/>
    <property type="match status" value="1"/>
</dbReference>
<dbReference type="Pfam" id="PF00595">
    <property type="entry name" value="PDZ"/>
    <property type="match status" value="1"/>
</dbReference>
<evidence type="ECO:0000256" key="11">
    <source>
        <dbReference type="SAM" id="MobiDB-lite"/>
    </source>
</evidence>
<dbReference type="InterPro" id="IPR035899">
    <property type="entry name" value="DBL_dom_sf"/>
</dbReference>
<dbReference type="SUPFAM" id="SSF50156">
    <property type="entry name" value="PDZ domain-like"/>
    <property type="match status" value="1"/>
</dbReference>
<evidence type="ECO:0000256" key="2">
    <source>
        <dbReference type="ARBA" id="ARBA00004496"/>
    </source>
</evidence>
<feature type="compositionally biased region" description="Low complexity" evidence="11">
    <location>
        <begin position="393"/>
        <end position="408"/>
    </location>
</feature>
<dbReference type="Gene3D" id="2.30.29.30">
    <property type="entry name" value="Pleckstrin-homology domain (PH domain)/Phosphotyrosine-binding domain (PTB)"/>
    <property type="match status" value="1"/>
</dbReference>
<dbReference type="PANTHER" id="PTHR45872:SF2">
    <property type="entry name" value="RHO GUANINE NUCLEOTIDE EXCHANGE FACTOR 2, ISOFORM D"/>
    <property type="match status" value="1"/>
</dbReference>
<dbReference type="InterPro" id="IPR001478">
    <property type="entry name" value="PDZ"/>
</dbReference>
<dbReference type="PANTHER" id="PTHR45872">
    <property type="entry name" value="RHO GUANINE NUCLEOTIDE EXCHANGE FACTOR 2, ISOFORM D"/>
    <property type="match status" value="1"/>
</dbReference>
<dbReference type="InterPro" id="IPR046349">
    <property type="entry name" value="C1-like_sf"/>
</dbReference>
<dbReference type="Pfam" id="PF00130">
    <property type="entry name" value="C1_1"/>
    <property type="match status" value="1"/>
</dbReference>
<evidence type="ECO:0000256" key="8">
    <source>
        <dbReference type="ARBA" id="ARBA00022833"/>
    </source>
</evidence>
<dbReference type="CDD" id="cd13329">
    <property type="entry name" value="PH_RhoGEF"/>
    <property type="match status" value="1"/>
</dbReference>
<feature type="compositionally biased region" description="Polar residues" evidence="11">
    <location>
        <begin position="1423"/>
        <end position="1434"/>
    </location>
</feature>
<feature type="domain" description="DH" evidence="13">
    <location>
        <begin position="1032"/>
        <end position="1221"/>
    </location>
</feature>
<dbReference type="Pfam" id="PF00621">
    <property type="entry name" value="RhoGEF"/>
    <property type="match status" value="1"/>
</dbReference>
<evidence type="ECO:0000259" key="15">
    <source>
        <dbReference type="PROSITE" id="PS50106"/>
    </source>
</evidence>
<dbReference type="InterPro" id="IPR036034">
    <property type="entry name" value="PDZ_sf"/>
</dbReference>
<dbReference type="InterPro" id="IPR041020">
    <property type="entry name" value="PH_16"/>
</dbReference>
<dbReference type="CDD" id="cd00160">
    <property type="entry name" value="RhoGEF"/>
    <property type="match status" value="1"/>
</dbReference>
<accession>A0ABP1PWP2</accession>
<dbReference type="Gene3D" id="1.20.900.10">
    <property type="entry name" value="Dbl homology (DH) domain"/>
    <property type="match status" value="1"/>
</dbReference>
<dbReference type="EMBL" id="CAXLJM020000014">
    <property type="protein sequence ID" value="CAL8080553.1"/>
    <property type="molecule type" value="Genomic_DNA"/>
</dbReference>
<evidence type="ECO:0000256" key="6">
    <source>
        <dbReference type="ARBA" id="ARBA00022658"/>
    </source>
</evidence>
<feature type="domain" description="PH" evidence="12">
    <location>
        <begin position="1266"/>
        <end position="1382"/>
    </location>
</feature>
<dbReference type="InterPro" id="IPR044926">
    <property type="entry name" value="RGS_subdomain_2"/>
</dbReference>
<feature type="domain" description="Phorbol-ester/DAG-type" evidence="14">
    <location>
        <begin position="734"/>
        <end position="784"/>
    </location>
</feature>
<evidence type="ECO:0000259" key="12">
    <source>
        <dbReference type="PROSITE" id="PS50003"/>
    </source>
</evidence>
<evidence type="ECO:0000256" key="3">
    <source>
        <dbReference type="ARBA" id="ARBA00022468"/>
    </source>
</evidence>
<dbReference type="InterPro" id="IPR002219">
    <property type="entry name" value="PKC_DAG/PE"/>
</dbReference>
<dbReference type="InterPro" id="IPR036305">
    <property type="entry name" value="RGS_sf"/>
</dbReference>
<dbReference type="Gene3D" id="1.10.167.10">
    <property type="entry name" value="Regulator of G-protein Signalling 4, domain 2"/>
    <property type="match status" value="1"/>
</dbReference>
<dbReference type="SUPFAM" id="SSF48065">
    <property type="entry name" value="DBL homology domain (DH-domain)"/>
    <property type="match status" value="1"/>
</dbReference>
<dbReference type="SUPFAM" id="SSF48097">
    <property type="entry name" value="Regulator of G-protein signaling, RGS"/>
    <property type="match status" value="1"/>
</dbReference>
<dbReference type="Pfam" id="PF17838">
    <property type="entry name" value="PH_16"/>
    <property type="match status" value="1"/>
</dbReference>
<feature type="compositionally biased region" description="Low complexity" evidence="11">
    <location>
        <begin position="933"/>
        <end position="970"/>
    </location>
</feature>
<evidence type="ECO:0000256" key="9">
    <source>
        <dbReference type="ARBA" id="ARBA00023054"/>
    </source>
</evidence>
<dbReference type="InterPro" id="IPR011993">
    <property type="entry name" value="PH-like_dom_sf"/>
</dbReference>
<keyword evidence="10" id="KW-0472">Membrane</keyword>
<feature type="compositionally biased region" description="Basic and acidic residues" evidence="11">
    <location>
        <begin position="1657"/>
        <end position="1668"/>
    </location>
</feature>
<keyword evidence="8" id="KW-0862">Zinc</keyword>
<dbReference type="InterPro" id="IPR015212">
    <property type="entry name" value="RGS-like_dom"/>
</dbReference>
<evidence type="ECO:0000256" key="1">
    <source>
        <dbReference type="ARBA" id="ARBA00004370"/>
    </source>
</evidence>
<feature type="compositionally biased region" description="Polar residues" evidence="11">
    <location>
        <begin position="347"/>
        <end position="362"/>
    </location>
</feature>
<dbReference type="SUPFAM" id="SSF57889">
    <property type="entry name" value="Cysteine-rich domain"/>
    <property type="match status" value="1"/>
</dbReference>
<reference evidence="16 17" key="1">
    <citation type="submission" date="2024-08" db="EMBL/GenBank/DDBJ databases">
        <authorList>
            <person name="Cucini C."/>
            <person name="Frati F."/>
        </authorList>
    </citation>
    <scope>NUCLEOTIDE SEQUENCE [LARGE SCALE GENOMIC DNA]</scope>
</reference>
<gene>
    <name evidence="16" type="ORF">ODALV1_LOCUS4678</name>
</gene>
<proteinExistence type="predicted"/>
<comment type="subcellular location">
    <subcellularLocation>
        <location evidence="2">Cytoplasm</location>
    </subcellularLocation>
    <subcellularLocation>
        <location evidence="1">Membrane</location>
    </subcellularLocation>
</comment>
<protein>
    <recommendedName>
        <fullName evidence="18">Rho guanine nucleotide exchange factor 12</fullName>
    </recommendedName>
</protein>
<evidence type="ECO:0000313" key="16">
    <source>
        <dbReference type="EMBL" id="CAL8080553.1"/>
    </source>
</evidence>
<evidence type="ECO:0000256" key="7">
    <source>
        <dbReference type="ARBA" id="ARBA00022723"/>
    </source>
</evidence>
<dbReference type="PROSITE" id="PS50003">
    <property type="entry name" value="PH_DOMAIN"/>
    <property type="match status" value="1"/>
</dbReference>
<dbReference type="SMART" id="SM00228">
    <property type="entry name" value="PDZ"/>
    <property type="match status" value="1"/>
</dbReference>
<keyword evidence="7" id="KW-0479">Metal-binding</keyword>
<feature type="compositionally biased region" description="Polar residues" evidence="11">
    <location>
        <begin position="1898"/>
        <end position="1913"/>
    </location>
</feature>
<evidence type="ECO:0000313" key="17">
    <source>
        <dbReference type="Proteomes" id="UP001642540"/>
    </source>
</evidence>
<evidence type="ECO:0000256" key="10">
    <source>
        <dbReference type="ARBA" id="ARBA00023136"/>
    </source>
</evidence>
<sequence length="1930" mass="213239">MDPSIWNTRAVIVHRDDNGYGLTVSGDNPVNVQTIKKDGAADRAGIREGDIILKVNGTLVEHMNHTEVVNLIRAAGAYVTLTVKPSDLISMPGVGLIGGNGGRPHDRVTAPLPVNSEIQQQLQGNKLRTLQAMRDKAQADVERLWKKYEMTQNPRDMSDFEKAQQGLKKIESQMKTFRQSTPNLQLHAPAPFNSYPHNHHQPVPFQPYPHLVNSPMGPVIGAPPRHRNPLSAQSSVPSYENVRWGDVDEPPPLPPRSYPHATSSPYPPPPPQSSEHSGYHPPPGYSPHDPLAQVYPGGFHGVGYPLHFSSSPSPTNSLSGYGLCKSYSSPPSTTNNHNHVDMVNNSKLCNTSMSSGSHPLQQTHHRAKSSPDPVAMQKALSCAEGSRRSDSVSDLTKSNSLNSKSRSSAAWDSIDSSNHLSPPGSPPPPYGRHSDNDSSGFGDESHTPSGSVNISNLDIFAAKLTGGALGNRPSSNPAVDIISMEEDDGLCSGDLALPTLSGKHGPYSSLSKLLEHNAHLAVFINYVIDNRLDPSSLLFYLITGLNLEDGNVKEMKRWCYEIHSTFTAPGAPLLIPKVAENIAAEIDEGLVHESDKEEMMRRVFRKARHKAREEINKQLEEFCNKRIAGLGSMFGPPDNQLEESINDPAKQLKIVETYLLPRLDQFNEDYEKNSDDRTLAIVNAIATVLIKQFGVRNQQSSNSVIEKCPSFVSKEKSIRSKLMSKHTKKVTLNGHHLTPQYYSLYTECNICSKLLWGVGPQGFQCVDCHVNIHRGCMSLIQDNCLGTSQRKEKNNDKFWKLKDKIRPAQEQRRRFTKKNSDDLTSMLASVDLDPGDRPLTGSGSSASSLKGDRRPDTLNEERVENDGLVCENEDMDRMRHEPKRGSNAVGRSESCKEPQRVNKQPRERRKHSDPNLTSKSSDVDLDNQRHLSDANNSGSSSNSSLSARSLDSPNTSSLELAGPSVSSSSLRARDSETPDHSAIRHSELITSSFNTPPKWEGDSDIEIEQDPPDWTKDVPEETLSGLDRLEKKRQEVINELFHTERLYVRKLKIMDRLFFRPIVSQQLLSADVVHLLFPNLEEVLEIHEQFNSTLKKKRTESPLVGDIGPVLLESFDGEKGEQLRHAASTFCARQQIGLELLRERRKRDMKFHAFLTEAESDPVCRRLGIKDMIPTVMQRLTKYPLLFESLCNCTAADSTEYKNLQRALELSKEVLCSVNLAKKEAEDEERLTEIQRRLDKSFFEKGNERTDHSFNDLRNFDFTRHKLIYDGSLIWRKPKGDRLKTEHQEVLLVLLEDMIVLLLKVDDKYVLKMHNTGSGKADRMPAKPIIKLNTLHATRVAADKRAFYLLSKTSPIPFMFELVCSTPEERTLWLQHITKAADEYKSRQESRRCEVPPINNIPPSAAESEDRTKEPAEGADTSVAEQSDQASDPGTLQEPEAGTSSKKDTSPAPENPSSSASGGDESPQSPEKGATGDGKLSIGAKGGQSDSASPSPARRKQGEFLRVTESSPLIDPSEVVVNETPEVHFAKLVISPYEELKVADSKIQMAFEEKMKIISKMCHIPPPEALGKGESADASDSKGSKDAKELVVACIHQVDQLGQLIAAQKFTSENIQVQKEQLSIHKVLNSLLTQLLNEVHRKDEDLEVRRQEVHRLREQNHGYQERLQAKTKAKTEASLVSPARSPTHSRPNSFVSLSSSSDHHDDETEVVAKAPLKQQLSAPVASSSSNSTSPLPVNPSEAAGSACENVAVTHQGDSSRDPPTCLRGLQSHSASELAPEEFADALEDVTTEWDSAIETNRESTETEVIAPTNEICQQQQGSGQQLAEEEVSQTPNVPDTGTIEKNNSSVSAVTTNSSLHEDSMTNGHHQHPEQVVKSSNECITDNDKSSGGGDNNNTEQEMANGKESNSSKITAELTPPVQEGTSRIQA</sequence>
<feature type="compositionally biased region" description="Basic and acidic residues" evidence="11">
    <location>
        <begin position="850"/>
        <end position="865"/>
    </location>
</feature>
<feature type="region of interest" description="Disordered" evidence="11">
    <location>
        <begin position="828"/>
        <end position="1016"/>
    </location>
</feature>
<dbReference type="InterPro" id="IPR001849">
    <property type="entry name" value="PH_domain"/>
</dbReference>
<evidence type="ECO:0000259" key="13">
    <source>
        <dbReference type="PROSITE" id="PS50010"/>
    </source>
</evidence>
<dbReference type="Gene3D" id="3.30.60.20">
    <property type="match status" value="1"/>
</dbReference>
<dbReference type="Gene3D" id="2.30.42.10">
    <property type="match status" value="1"/>
</dbReference>
<evidence type="ECO:0000256" key="4">
    <source>
        <dbReference type="ARBA" id="ARBA00022490"/>
    </source>
</evidence>
<keyword evidence="5" id="KW-0597">Phosphoprotein</keyword>
<feature type="compositionally biased region" description="Low complexity" evidence="11">
    <location>
        <begin position="1720"/>
        <end position="1740"/>
    </location>
</feature>
<dbReference type="SUPFAM" id="SSF50729">
    <property type="entry name" value="PH domain-like"/>
    <property type="match status" value="1"/>
</dbReference>
<organism evidence="16 17">
    <name type="scientific">Orchesella dallaii</name>
    <dbReference type="NCBI Taxonomy" id="48710"/>
    <lineage>
        <taxon>Eukaryota</taxon>
        <taxon>Metazoa</taxon>
        <taxon>Ecdysozoa</taxon>
        <taxon>Arthropoda</taxon>
        <taxon>Hexapoda</taxon>
        <taxon>Collembola</taxon>
        <taxon>Entomobryomorpha</taxon>
        <taxon>Entomobryoidea</taxon>
        <taxon>Orchesellidae</taxon>
        <taxon>Orchesellinae</taxon>
        <taxon>Orchesella</taxon>
    </lineage>
</organism>
<feature type="compositionally biased region" description="Low complexity" evidence="11">
    <location>
        <begin position="1689"/>
        <end position="1700"/>
    </location>
</feature>
<dbReference type="SMART" id="SM00109">
    <property type="entry name" value="C1"/>
    <property type="match status" value="1"/>
</dbReference>
<dbReference type="PROSITE" id="PS00479">
    <property type="entry name" value="ZF_DAG_PE_1"/>
    <property type="match status" value="1"/>
</dbReference>
<keyword evidence="6" id="KW-0344">Guanine-nucleotide releasing factor</keyword>
<feature type="compositionally biased region" description="Acidic residues" evidence="11">
    <location>
        <begin position="1002"/>
        <end position="1011"/>
    </location>
</feature>